<proteinExistence type="predicted"/>
<dbReference type="PROSITE" id="PS50850">
    <property type="entry name" value="MFS"/>
    <property type="match status" value="1"/>
</dbReference>
<evidence type="ECO:0000313" key="6">
    <source>
        <dbReference type="EMBL" id="OQA54885.1"/>
    </source>
</evidence>
<keyword evidence="2 4" id="KW-1133">Transmembrane helix</keyword>
<feature type="transmembrane region" description="Helical" evidence="4">
    <location>
        <begin position="12"/>
        <end position="38"/>
    </location>
</feature>
<feature type="transmembrane region" description="Helical" evidence="4">
    <location>
        <begin position="293"/>
        <end position="311"/>
    </location>
</feature>
<feature type="transmembrane region" description="Helical" evidence="4">
    <location>
        <begin position="112"/>
        <end position="134"/>
    </location>
</feature>
<evidence type="ECO:0000256" key="2">
    <source>
        <dbReference type="ARBA" id="ARBA00022989"/>
    </source>
</evidence>
<evidence type="ECO:0000256" key="4">
    <source>
        <dbReference type="SAM" id="Phobius"/>
    </source>
</evidence>
<dbReference type="EMBL" id="MWBQ01000191">
    <property type="protein sequence ID" value="OQA54885.1"/>
    <property type="molecule type" value="Genomic_DNA"/>
</dbReference>
<dbReference type="InterPro" id="IPR011701">
    <property type="entry name" value="MFS"/>
</dbReference>
<dbReference type="SUPFAM" id="SSF103473">
    <property type="entry name" value="MFS general substrate transporter"/>
    <property type="match status" value="1"/>
</dbReference>
<dbReference type="PANTHER" id="PTHR23526">
    <property type="entry name" value="INTEGRAL MEMBRANE TRANSPORT PROTEIN-RELATED"/>
    <property type="match status" value="1"/>
</dbReference>
<dbReference type="InterPro" id="IPR020846">
    <property type="entry name" value="MFS_dom"/>
</dbReference>
<comment type="caution">
    <text evidence="6">The sequence shown here is derived from an EMBL/GenBank/DDBJ whole genome shotgun (WGS) entry which is preliminary data.</text>
</comment>
<feature type="domain" description="Major facilitator superfamily (MFS) profile" evidence="5">
    <location>
        <begin position="181"/>
        <end position="412"/>
    </location>
</feature>
<feature type="transmembrane region" description="Helical" evidence="4">
    <location>
        <begin position="351"/>
        <end position="370"/>
    </location>
</feature>
<feature type="transmembrane region" description="Helical" evidence="4">
    <location>
        <begin position="89"/>
        <end position="106"/>
    </location>
</feature>
<name>A0A1V5SK79_9BACT</name>
<dbReference type="Gene3D" id="1.20.1250.20">
    <property type="entry name" value="MFS general substrate transporter like domains"/>
    <property type="match status" value="2"/>
</dbReference>
<dbReference type="InterPro" id="IPR036259">
    <property type="entry name" value="MFS_trans_sf"/>
</dbReference>
<evidence type="ECO:0000256" key="1">
    <source>
        <dbReference type="ARBA" id="ARBA00022692"/>
    </source>
</evidence>
<dbReference type="Pfam" id="PF07690">
    <property type="entry name" value="MFS_1"/>
    <property type="match status" value="1"/>
</dbReference>
<feature type="transmembrane region" description="Helical" evidence="4">
    <location>
        <begin position="178"/>
        <end position="199"/>
    </location>
</feature>
<dbReference type="GO" id="GO:0022857">
    <property type="term" value="F:transmembrane transporter activity"/>
    <property type="evidence" value="ECO:0007669"/>
    <property type="project" value="InterPro"/>
</dbReference>
<protein>
    <submittedName>
        <fullName evidence="6">Bicyclomycin/multidrug efflux system</fullName>
    </submittedName>
</protein>
<evidence type="ECO:0000259" key="5">
    <source>
        <dbReference type="PROSITE" id="PS50850"/>
    </source>
</evidence>
<feature type="transmembrane region" description="Helical" evidence="4">
    <location>
        <begin position="317"/>
        <end position="339"/>
    </location>
</feature>
<feature type="transmembrane region" description="Helical" evidence="4">
    <location>
        <begin position="50"/>
        <end position="69"/>
    </location>
</feature>
<accession>A0A1V5SK79</accession>
<gene>
    <name evidence="6" type="ORF">BWY41_01844</name>
</gene>
<feature type="transmembrane region" description="Helical" evidence="4">
    <location>
        <begin position="146"/>
        <end position="166"/>
    </location>
</feature>
<dbReference type="InterPro" id="IPR052528">
    <property type="entry name" value="Sugar_transport-like"/>
</dbReference>
<organism evidence="6">
    <name type="scientific">Candidatus Atribacter allofermentans</name>
    <dbReference type="NCBI Taxonomy" id="1852833"/>
    <lineage>
        <taxon>Bacteria</taxon>
        <taxon>Pseudomonadati</taxon>
        <taxon>Atribacterota</taxon>
        <taxon>Atribacteria</taxon>
        <taxon>Atribacterales</taxon>
        <taxon>Atribacteraceae</taxon>
        <taxon>Atribacter</taxon>
    </lineage>
</organism>
<feature type="transmembrane region" description="Helical" evidence="4">
    <location>
        <begin position="232"/>
        <end position="250"/>
    </location>
</feature>
<sequence>MLTKKDYSFNFIVGSLDYAFFSLGTAVASITTLLPLFARNLGATNVEIGLIPALYYLGLSIPSLFNGLYSSRIDRKLTFILKFTLMERLPYLGIALIAFFLVGINTSFSLTLFFLLLAVSFCAMGIITPVWMEMVGKVIDPLRKGAFFAVGNGVGALMGIWGSRLAEKFIVKYPFAKNFGYCFLVTIGAMLISYIFLALTREEKEKLLKTPSHYIKSLFNILKKDRNFRGFSVARIFLAMGVMGGSFYTVHTLENLHVTGAIVARYNAVFLASQALSNFIWGPLGDRKGHKFVLLLGCISLLASNLVAITVKSSTGFFLAFALFGIYWSAIWVGGIAIIIDFGSKELKSMYIGLGYFISTFPSFFTPIIGGKIADFYGYQKVFWISLIINLIAFVLLLGIKEPRVFKESELD</sequence>
<dbReference type="Proteomes" id="UP000485569">
    <property type="component" value="Unassembled WGS sequence"/>
</dbReference>
<dbReference type="AlphaFoldDB" id="A0A1V5SK79"/>
<evidence type="ECO:0000256" key="3">
    <source>
        <dbReference type="ARBA" id="ARBA00023136"/>
    </source>
</evidence>
<keyword evidence="3 4" id="KW-0472">Membrane</keyword>
<reference evidence="6" key="1">
    <citation type="submission" date="2017-02" db="EMBL/GenBank/DDBJ databases">
        <title>Delving into the versatile metabolic prowess of the omnipresent phylum Bacteroidetes.</title>
        <authorList>
            <person name="Nobu M.K."/>
            <person name="Mei R."/>
            <person name="Narihiro T."/>
            <person name="Kuroda K."/>
            <person name="Liu W.-T."/>
        </authorList>
    </citation>
    <scope>NUCLEOTIDE SEQUENCE</scope>
    <source>
        <strain evidence="6">ADurb.Bin276</strain>
    </source>
</reference>
<feature type="transmembrane region" description="Helical" evidence="4">
    <location>
        <begin position="382"/>
        <end position="400"/>
    </location>
</feature>
<keyword evidence="1 4" id="KW-0812">Transmembrane</keyword>
<dbReference type="PANTHER" id="PTHR23526:SF1">
    <property type="entry name" value="MAJOR FACILITATOR SUPERFAMILY MFS_1"/>
    <property type="match status" value="1"/>
</dbReference>
<feature type="transmembrane region" description="Helical" evidence="4">
    <location>
        <begin position="262"/>
        <end position="281"/>
    </location>
</feature>